<keyword evidence="1" id="KW-0812">Transmembrane</keyword>
<keyword evidence="1" id="KW-1133">Transmembrane helix</keyword>
<dbReference type="AlphaFoldDB" id="A0A2T2ZYC7"/>
<dbReference type="Proteomes" id="UP000241462">
    <property type="component" value="Unassembled WGS sequence"/>
</dbReference>
<evidence type="ECO:0000313" key="2">
    <source>
        <dbReference type="EMBL" id="PSR79515.1"/>
    </source>
</evidence>
<proteinExistence type="predicted"/>
<reference evidence="2 3" key="1">
    <citation type="journal article" date="2018" name="Mycol. Prog.">
        <title>Coniella lustricola, a new species from submerged detritus.</title>
        <authorList>
            <person name="Raudabaugh D.B."/>
            <person name="Iturriaga T."/>
            <person name="Carver A."/>
            <person name="Mondo S."/>
            <person name="Pangilinan J."/>
            <person name="Lipzen A."/>
            <person name="He G."/>
            <person name="Amirebrahimi M."/>
            <person name="Grigoriev I.V."/>
            <person name="Miller A.N."/>
        </authorList>
    </citation>
    <scope>NUCLEOTIDE SEQUENCE [LARGE SCALE GENOMIC DNA]</scope>
    <source>
        <strain evidence="2 3">B22-T-1</strain>
    </source>
</reference>
<keyword evidence="1" id="KW-0472">Membrane</keyword>
<gene>
    <name evidence="2" type="ORF">BD289DRAFT_442319</name>
</gene>
<keyword evidence="3" id="KW-1185">Reference proteome</keyword>
<organism evidence="2 3">
    <name type="scientific">Coniella lustricola</name>
    <dbReference type="NCBI Taxonomy" id="2025994"/>
    <lineage>
        <taxon>Eukaryota</taxon>
        <taxon>Fungi</taxon>
        <taxon>Dikarya</taxon>
        <taxon>Ascomycota</taxon>
        <taxon>Pezizomycotina</taxon>
        <taxon>Sordariomycetes</taxon>
        <taxon>Sordariomycetidae</taxon>
        <taxon>Diaporthales</taxon>
        <taxon>Schizoparmaceae</taxon>
        <taxon>Coniella</taxon>
    </lineage>
</organism>
<accession>A0A2T2ZYC7</accession>
<name>A0A2T2ZYC7_9PEZI</name>
<evidence type="ECO:0000313" key="3">
    <source>
        <dbReference type="Proteomes" id="UP000241462"/>
    </source>
</evidence>
<protein>
    <submittedName>
        <fullName evidence="2">Uncharacterized protein</fullName>
    </submittedName>
</protein>
<evidence type="ECO:0000256" key="1">
    <source>
        <dbReference type="SAM" id="Phobius"/>
    </source>
</evidence>
<dbReference type="InParanoid" id="A0A2T2ZYC7"/>
<dbReference type="EMBL" id="KZ678564">
    <property type="protein sequence ID" value="PSR79515.1"/>
    <property type="molecule type" value="Genomic_DNA"/>
</dbReference>
<sequence>MGMAQHWGGGSGSRLLAGPSSPPLFSGGASALGHLCPSAGLSGNGARVACLLACSLLLLLLLLMTKERGWAATLCGGQKGTRL</sequence>
<feature type="transmembrane region" description="Helical" evidence="1">
    <location>
        <begin position="45"/>
        <end position="64"/>
    </location>
</feature>